<proteinExistence type="predicted"/>
<evidence type="ECO:0000313" key="1">
    <source>
        <dbReference type="EMBL" id="GJH42989.1"/>
    </source>
</evidence>
<sequence>MAQVCLRIFKLEPKYHSKLFELHFIIRKILSILHVDSSNSDNDDCLEVAHYTRPSVAFDLIVNSMSQQKNVEKRKLFRLNTIQGVNDPKEGCILYEFLGLKEIVGKKDQSAFVSCFTFNHDSLNQFRLYGKDEGREASGVSLVFNVNRFFNNNSEQIFHSVCEVDIKNNMVDRQEEPHKSLSLYRCIYLDPQNGYISIAKRTKATFYRQRKPDADRRWMNYQKSFSKKEKELGKLLKQLITILNRISRTKKFKSNVSEVIQYILLPLQYLVKHYAFEEEQECRMISIRSLVQENEKIKTDIAAKSMYVEYPVDVKNAIEKVYLSVGAREFESFFIKALGDSKKVRISDNPFRPKA</sequence>
<evidence type="ECO:0008006" key="3">
    <source>
        <dbReference type="Google" id="ProtNLM"/>
    </source>
</evidence>
<dbReference type="Pfam" id="PF11185">
    <property type="entry name" value="DUF2971"/>
    <property type="match status" value="1"/>
</dbReference>
<dbReference type="InterPro" id="IPR021352">
    <property type="entry name" value="DUF2971"/>
</dbReference>
<accession>A0ABQ4VHH0</accession>
<dbReference type="Proteomes" id="UP001052140">
    <property type="component" value="Unassembled WGS sequence"/>
</dbReference>
<reference evidence="1" key="1">
    <citation type="submission" date="2024-05" db="EMBL/GenBank/DDBJ databases">
        <title>Determining zoonotic pasteurella genome.</title>
        <authorList>
            <person name="Maeda T."/>
            <person name="Takahashi T."/>
            <person name="Yoshida H."/>
        </authorList>
    </citation>
    <scope>NUCLEOTIDE SEQUENCE</scope>
    <source>
        <strain evidence="1">PA42</strain>
    </source>
</reference>
<protein>
    <recommendedName>
        <fullName evidence="3">DUF2971 domain-containing protein</fullName>
    </recommendedName>
</protein>
<keyword evidence="2" id="KW-1185">Reference proteome</keyword>
<gene>
    <name evidence="1" type="ORF">PA42_11630</name>
</gene>
<comment type="caution">
    <text evidence="1">The sequence shown here is derived from an EMBL/GenBank/DDBJ whole genome shotgun (WGS) entry which is preliminary data.</text>
</comment>
<evidence type="ECO:0000313" key="2">
    <source>
        <dbReference type="Proteomes" id="UP001052140"/>
    </source>
</evidence>
<name>A0ABQ4VHH0_9PAST</name>
<organism evidence="1 2">
    <name type="scientific">Pasteurella canis</name>
    <dbReference type="NCBI Taxonomy" id="753"/>
    <lineage>
        <taxon>Bacteria</taxon>
        <taxon>Pseudomonadati</taxon>
        <taxon>Pseudomonadota</taxon>
        <taxon>Gammaproteobacteria</taxon>
        <taxon>Pasteurellales</taxon>
        <taxon>Pasteurellaceae</taxon>
        <taxon>Pasteurella</taxon>
    </lineage>
</organism>
<dbReference type="RefSeq" id="WP_226690690.1">
    <property type="nucleotide sequence ID" value="NZ_BPUX01000022.1"/>
</dbReference>
<dbReference type="EMBL" id="BPUX01000022">
    <property type="protein sequence ID" value="GJH42989.1"/>
    <property type="molecule type" value="Genomic_DNA"/>
</dbReference>